<sequence>MEAPSTRRRAAQIGISRWSLQRILVQDLKMFSYKAQTVHQLLAVDRQSCLTCAQTILNHQQEEDDFQGALSPVFVIRTGQQDRAFFKSRVYVNKSQALKDNIRQECEDLSAEVLTINCGNQQ</sequence>
<accession>A0A0L0CKC3</accession>
<dbReference type="EMBL" id="JRES01000264">
    <property type="protein sequence ID" value="KNC32848.1"/>
    <property type="molecule type" value="Genomic_DNA"/>
</dbReference>
<evidence type="ECO:0000313" key="2">
    <source>
        <dbReference type="Proteomes" id="UP000037069"/>
    </source>
</evidence>
<name>A0A0L0CKC3_LUCCU</name>
<comment type="caution">
    <text evidence="1">The sequence shown here is derived from an EMBL/GenBank/DDBJ whole genome shotgun (WGS) entry which is preliminary data.</text>
</comment>
<protein>
    <submittedName>
        <fullName evidence="1">Uncharacterized protein</fullName>
    </submittedName>
</protein>
<organism evidence="1 2">
    <name type="scientific">Lucilia cuprina</name>
    <name type="common">Green bottle fly</name>
    <name type="synonym">Australian sheep blowfly</name>
    <dbReference type="NCBI Taxonomy" id="7375"/>
    <lineage>
        <taxon>Eukaryota</taxon>
        <taxon>Metazoa</taxon>
        <taxon>Ecdysozoa</taxon>
        <taxon>Arthropoda</taxon>
        <taxon>Hexapoda</taxon>
        <taxon>Insecta</taxon>
        <taxon>Pterygota</taxon>
        <taxon>Neoptera</taxon>
        <taxon>Endopterygota</taxon>
        <taxon>Diptera</taxon>
        <taxon>Brachycera</taxon>
        <taxon>Muscomorpha</taxon>
        <taxon>Oestroidea</taxon>
        <taxon>Calliphoridae</taxon>
        <taxon>Luciliinae</taxon>
        <taxon>Lucilia</taxon>
    </lineage>
</organism>
<dbReference type="Proteomes" id="UP000037069">
    <property type="component" value="Unassembled WGS sequence"/>
</dbReference>
<reference evidence="1 2" key="1">
    <citation type="journal article" date="2015" name="Nat. Commun.">
        <title>Lucilia cuprina genome unlocks parasitic fly biology to underpin future interventions.</title>
        <authorList>
            <person name="Anstead C.A."/>
            <person name="Korhonen P.K."/>
            <person name="Young N.D."/>
            <person name="Hall R.S."/>
            <person name="Jex A.R."/>
            <person name="Murali S.C."/>
            <person name="Hughes D.S."/>
            <person name="Lee S.F."/>
            <person name="Perry T."/>
            <person name="Stroehlein A.J."/>
            <person name="Ansell B.R."/>
            <person name="Breugelmans B."/>
            <person name="Hofmann A."/>
            <person name="Qu J."/>
            <person name="Dugan S."/>
            <person name="Lee S.L."/>
            <person name="Chao H."/>
            <person name="Dinh H."/>
            <person name="Han Y."/>
            <person name="Doddapaneni H.V."/>
            <person name="Worley K.C."/>
            <person name="Muzny D.M."/>
            <person name="Ioannidis P."/>
            <person name="Waterhouse R.M."/>
            <person name="Zdobnov E.M."/>
            <person name="James P.J."/>
            <person name="Bagnall N.H."/>
            <person name="Kotze A.C."/>
            <person name="Gibbs R.A."/>
            <person name="Richards S."/>
            <person name="Batterham P."/>
            <person name="Gasser R.B."/>
        </authorList>
    </citation>
    <scope>NUCLEOTIDE SEQUENCE [LARGE SCALE GENOMIC DNA]</scope>
    <source>
        <strain evidence="1 2">LS</strain>
        <tissue evidence="1">Full body</tissue>
    </source>
</reference>
<proteinExistence type="predicted"/>
<gene>
    <name evidence="1" type="ORF">FF38_01701</name>
</gene>
<dbReference type="AlphaFoldDB" id="A0A0L0CKC3"/>
<keyword evidence="2" id="KW-1185">Reference proteome</keyword>
<evidence type="ECO:0000313" key="1">
    <source>
        <dbReference type="EMBL" id="KNC32848.1"/>
    </source>
</evidence>